<keyword evidence="7" id="KW-0812">Transmembrane</keyword>
<dbReference type="Proteomes" id="UP000807115">
    <property type="component" value="Chromosome 3"/>
</dbReference>
<evidence type="ECO:0000313" key="9">
    <source>
        <dbReference type="EMBL" id="KAG0541059.1"/>
    </source>
</evidence>
<feature type="transmembrane region" description="Helical" evidence="7">
    <location>
        <begin position="61"/>
        <end position="80"/>
    </location>
</feature>
<feature type="region of interest" description="Disordered" evidence="6">
    <location>
        <begin position="102"/>
        <end position="129"/>
    </location>
</feature>
<dbReference type="Pfam" id="PF04577">
    <property type="entry name" value="Glyco_transf_61"/>
    <property type="match status" value="1"/>
</dbReference>
<evidence type="ECO:0000256" key="5">
    <source>
        <dbReference type="ARBA" id="ARBA00023180"/>
    </source>
</evidence>
<comment type="pathway">
    <text evidence="2">Glycan metabolism.</text>
</comment>
<evidence type="ECO:0000259" key="8">
    <source>
        <dbReference type="Pfam" id="PF04577"/>
    </source>
</evidence>
<evidence type="ECO:0000256" key="1">
    <source>
        <dbReference type="ARBA" id="ARBA00004323"/>
    </source>
</evidence>
<dbReference type="InterPro" id="IPR007657">
    <property type="entry name" value="Glycosyltransferase_61"/>
</dbReference>
<accession>A0A921UQZ7</accession>
<reference evidence="9" key="2">
    <citation type="submission" date="2020-10" db="EMBL/GenBank/DDBJ databases">
        <authorList>
            <person name="Cooper E.A."/>
            <person name="Brenton Z.W."/>
            <person name="Flinn B.S."/>
            <person name="Jenkins J."/>
            <person name="Shu S."/>
            <person name="Flowers D."/>
            <person name="Luo F."/>
            <person name="Wang Y."/>
            <person name="Xia P."/>
            <person name="Barry K."/>
            <person name="Daum C."/>
            <person name="Lipzen A."/>
            <person name="Yoshinaga Y."/>
            <person name="Schmutz J."/>
            <person name="Saski C."/>
            <person name="Vermerris W."/>
            <person name="Kresovich S."/>
        </authorList>
    </citation>
    <scope>NUCLEOTIDE SEQUENCE</scope>
</reference>
<name>A0A921UQZ7_SORBI</name>
<feature type="domain" description="Glycosyltransferase 61 catalytic" evidence="8">
    <location>
        <begin position="365"/>
        <end position="444"/>
    </location>
</feature>
<reference evidence="9" key="1">
    <citation type="journal article" date="2019" name="BMC Genomics">
        <title>A new reference genome for Sorghum bicolor reveals high levels of sequence similarity between sweet and grain genotypes: implications for the genetics of sugar metabolism.</title>
        <authorList>
            <person name="Cooper E.A."/>
            <person name="Brenton Z.W."/>
            <person name="Flinn B.S."/>
            <person name="Jenkins J."/>
            <person name="Shu S."/>
            <person name="Flowers D."/>
            <person name="Luo F."/>
            <person name="Wang Y."/>
            <person name="Xia P."/>
            <person name="Barry K."/>
            <person name="Daum C."/>
            <person name="Lipzen A."/>
            <person name="Yoshinaga Y."/>
            <person name="Schmutz J."/>
            <person name="Saski C."/>
            <person name="Vermerris W."/>
            <person name="Kresovich S."/>
        </authorList>
    </citation>
    <scope>NUCLEOTIDE SEQUENCE</scope>
</reference>
<proteinExistence type="predicted"/>
<keyword evidence="4" id="KW-0808">Transferase</keyword>
<evidence type="ECO:0000256" key="6">
    <source>
        <dbReference type="SAM" id="MobiDB-lite"/>
    </source>
</evidence>
<comment type="caution">
    <text evidence="9">The sequence shown here is derived from an EMBL/GenBank/DDBJ whole genome shotgun (WGS) entry which is preliminary data.</text>
</comment>
<comment type="subcellular location">
    <subcellularLocation>
        <location evidence="1">Golgi apparatus membrane</location>
        <topology evidence="1">Single-pass type II membrane protein</topology>
    </subcellularLocation>
</comment>
<keyword evidence="3" id="KW-0328">Glycosyltransferase</keyword>
<dbReference type="GO" id="GO:0000139">
    <property type="term" value="C:Golgi membrane"/>
    <property type="evidence" value="ECO:0007669"/>
    <property type="project" value="UniProtKB-SubCell"/>
</dbReference>
<organism evidence="9 10">
    <name type="scientific">Sorghum bicolor</name>
    <name type="common">Sorghum</name>
    <name type="synonym">Sorghum vulgare</name>
    <dbReference type="NCBI Taxonomy" id="4558"/>
    <lineage>
        <taxon>Eukaryota</taxon>
        <taxon>Viridiplantae</taxon>
        <taxon>Streptophyta</taxon>
        <taxon>Embryophyta</taxon>
        <taxon>Tracheophyta</taxon>
        <taxon>Spermatophyta</taxon>
        <taxon>Magnoliopsida</taxon>
        <taxon>Liliopsida</taxon>
        <taxon>Poales</taxon>
        <taxon>Poaceae</taxon>
        <taxon>PACMAD clade</taxon>
        <taxon>Panicoideae</taxon>
        <taxon>Andropogonodae</taxon>
        <taxon>Andropogoneae</taxon>
        <taxon>Sorghinae</taxon>
        <taxon>Sorghum</taxon>
    </lineage>
</organism>
<dbReference type="PANTHER" id="PTHR20961:SF142">
    <property type="entry name" value="OS01G0956200 PROTEIN"/>
    <property type="match status" value="1"/>
</dbReference>
<keyword evidence="5" id="KW-0325">Glycoprotein</keyword>
<dbReference type="PANTHER" id="PTHR20961">
    <property type="entry name" value="GLYCOSYLTRANSFERASE"/>
    <property type="match status" value="1"/>
</dbReference>
<keyword evidence="7" id="KW-0472">Membrane</keyword>
<sequence length="552" mass="60772">MPAGHNDLATSFHSIASVPFQTNRPAERGMAASAKLPVSKGTAGMDNDDVAAAGGKKAGRWGFVQFFFVLAVVLCVLLYAPRVLVLSPYGYSIDVGLFAPTTTSSSSVPPLRQRVSAGGNAGGGDGGHGRDELVVLDNEVHSPCSSMRDNTICCDRSSVHTDVCFMSGDVRTDAASLSLLLFPPHQHRHDQAWNGTSEKKEETVRPYPRKWESFIMDKVPEVRLRVAAPRGAEEDHRCDVQHDAPLLVMSAGGYTGNLFHAFNDGFLPSWVTVQHLRRRVVLGVLSYNPWWAGMFSEVISGLSDHHVVDLLHDTRTHCFPGAIVGTRYHGILIVDSARLRDNKTIVDFHQMLADAYERPPRETTTTVQQRRRPRLGIVSRKGTRVIENQAAVARLASSVGFDVEIVETADGRPLSTWYASLRACDALVGVHGADLTKFLFLRPGHASLTQIAPLGVSPIAQEDFGVPAARMGLEYEQYEVRAGESSLARLYAADDAVLADPEKAMREQGWDLVARVYLGGQNVTLDLARFRRTLARMHAHALQQQRRRRERR</sequence>
<evidence type="ECO:0000256" key="4">
    <source>
        <dbReference type="ARBA" id="ARBA00022679"/>
    </source>
</evidence>
<gene>
    <name evidence="9" type="ORF">BDA96_03G463500</name>
</gene>
<evidence type="ECO:0000256" key="3">
    <source>
        <dbReference type="ARBA" id="ARBA00022676"/>
    </source>
</evidence>
<evidence type="ECO:0000313" key="10">
    <source>
        <dbReference type="Proteomes" id="UP000807115"/>
    </source>
</evidence>
<dbReference type="AlphaFoldDB" id="A0A921UQZ7"/>
<keyword evidence="7" id="KW-1133">Transmembrane helix</keyword>
<protein>
    <recommendedName>
        <fullName evidence="8">Glycosyltransferase 61 catalytic domain-containing protein</fullName>
    </recommendedName>
</protein>
<dbReference type="GO" id="GO:0016763">
    <property type="term" value="F:pentosyltransferase activity"/>
    <property type="evidence" value="ECO:0007669"/>
    <property type="project" value="UniProtKB-ARBA"/>
</dbReference>
<evidence type="ECO:0000256" key="7">
    <source>
        <dbReference type="SAM" id="Phobius"/>
    </source>
</evidence>
<dbReference type="InterPro" id="IPR049625">
    <property type="entry name" value="Glyco_transf_61_cat"/>
</dbReference>
<dbReference type="EMBL" id="CM027682">
    <property type="protein sequence ID" value="KAG0541059.1"/>
    <property type="molecule type" value="Genomic_DNA"/>
</dbReference>
<evidence type="ECO:0000256" key="2">
    <source>
        <dbReference type="ARBA" id="ARBA00004881"/>
    </source>
</evidence>